<dbReference type="Pfam" id="PF25989">
    <property type="entry name" value="YknX_C"/>
    <property type="match status" value="1"/>
</dbReference>
<evidence type="ECO:0000256" key="2">
    <source>
        <dbReference type="SAM" id="MobiDB-lite"/>
    </source>
</evidence>
<evidence type="ECO:0000259" key="4">
    <source>
        <dbReference type="Pfam" id="PF25989"/>
    </source>
</evidence>
<feature type="region of interest" description="Disordered" evidence="2">
    <location>
        <begin position="1"/>
        <end position="64"/>
    </location>
</feature>
<evidence type="ECO:0000313" key="5">
    <source>
        <dbReference type="EMBL" id="MFC7062224.1"/>
    </source>
</evidence>
<comment type="caution">
    <text evidence="5">The sequence shown here is derived from an EMBL/GenBank/DDBJ whole genome shotgun (WGS) entry which is preliminary data.</text>
</comment>
<comment type="similarity">
    <text evidence="1">Belongs to the membrane fusion protein (MFP) (TC 8.A.1) family.</text>
</comment>
<organism evidence="5 6">
    <name type="scientific">Halobacillus seohaensis</name>
    <dbReference type="NCBI Taxonomy" id="447421"/>
    <lineage>
        <taxon>Bacteria</taxon>
        <taxon>Bacillati</taxon>
        <taxon>Bacillota</taxon>
        <taxon>Bacilli</taxon>
        <taxon>Bacillales</taxon>
        <taxon>Bacillaceae</taxon>
        <taxon>Halobacillus</taxon>
    </lineage>
</organism>
<dbReference type="InterPro" id="IPR006143">
    <property type="entry name" value="RND_pump_MFP"/>
</dbReference>
<dbReference type="SUPFAM" id="SSF111369">
    <property type="entry name" value="HlyD-like secretion proteins"/>
    <property type="match status" value="1"/>
</dbReference>
<dbReference type="EMBL" id="JBHSZV010000025">
    <property type="protein sequence ID" value="MFC7062224.1"/>
    <property type="molecule type" value="Genomic_DNA"/>
</dbReference>
<dbReference type="Pfam" id="PF25954">
    <property type="entry name" value="Beta-barrel_RND_2"/>
    <property type="match status" value="1"/>
</dbReference>
<accession>A0ABW2EP96</accession>
<evidence type="ECO:0000259" key="3">
    <source>
        <dbReference type="Pfam" id="PF25954"/>
    </source>
</evidence>
<keyword evidence="6" id="KW-1185">Reference proteome</keyword>
<dbReference type="Gene3D" id="2.40.420.20">
    <property type="match status" value="1"/>
</dbReference>
<feature type="compositionally biased region" description="Polar residues" evidence="2">
    <location>
        <begin position="42"/>
        <end position="55"/>
    </location>
</feature>
<feature type="domain" description="CusB-like beta-barrel" evidence="3">
    <location>
        <begin position="143"/>
        <end position="210"/>
    </location>
</feature>
<protein>
    <submittedName>
        <fullName evidence="5">Efflux RND transporter periplasmic adaptor subunit</fullName>
    </submittedName>
</protein>
<dbReference type="InterPro" id="IPR058637">
    <property type="entry name" value="YknX-like_C"/>
</dbReference>
<dbReference type="InterPro" id="IPR058792">
    <property type="entry name" value="Beta-barrel_RND_2"/>
</dbReference>
<reference evidence="6" key="1">
    <citation type="journal article" date="2019" name="Int. J. Syst. Evol. Microbiol.">
        <title>The Global Catalogue of Microorganisms (GCM) 10K type strain sequencing project: providing services to taxonomists for standard genome sequencing and annotation.</title>
        <authorList>
            <consortium name="The Broad Institute Genomics Platform"/>
            <consortium name="The Broad Institute Genome Sequencing Center for Infectious Disease"/>
            <person name="Wu L."/>
            <person name="Ma J."/>
        </authorList>
    </citation>
    <scope>NUCLEOTIDE SEQUENCE [LARGE SCALE GENOMIC DNA]</scope>
    <source>
        <strain evidence="6">CGMCC 4.1621</strain>
    </source>
</reference>
<dbReference type="PANTHER" id="PTHR30469">
    <property type="entry name" value="MULTIDRUG RESISTANCE PROTEIN MDTA"/>
    <property type="match status" value="1"/>
</dbReference>
<evidence type="ECO:0000256" key="1">
    <source>
        <dbReference type="ARBA" id="ARBA00009477"/>
    </source>
</evidence>
<evidence type="ECO:0000313" key="6">
    <source>
        <dbReference type="Proteomes" id="UP001596410"/>
    </source>
</evidence>
<feature type="domain" description="YknX-like C-terminal permuted SH3-like" evidence="4">
    <location>
        <begin position="222"/>
        <end position="288"/>
    </location>
</feature>
<dbReference type="Gene3D" id="2.40.30.170">
    <property type="match status" value="1"/>
</dbReference>
<gene>
    <name evidence="5" type="ORF">ACFQIC_10180</name>
</gene>
<proteinExistence type="inferred from homology"/>
<name>A0ABW2EP96_9BACI</name>
<dbReference type="NCBIfam" id="TIGR01730">
    <property type="entry name" value="RND_mfp"/>
    <property type="match status" value="1"/>
</dbReference>
<sequence>MEAARDQLESAQLIAKQSKELAEEGTIPQSMYEEAQARADQAQKQFNQTSDQGGISSTAVAESEAQVEQAEQAVAETESAVEQAELGLEQAQIQLANAQEQRENEAVIAPKSGEVASVEFSEGDNVSNQQPFATIVRLNPMTITASVTDQQLSLFEKGKELEVEVSTLEETVTATIDYVPSVPNDTNLYPVEATVNNDEEAIKPGMMASFLLPETVVEDTLIVPTDAVVQQGTESYVYQLVEDEVERIDIEVVEAQSDRTAIRGDLTSGAEVVTSGQLTLTDGAKVEVMKEDD</sequence>
<dbReference type="RefSeq" id="WP_390217075.1">
    <property type="nucleotide sequence ID" value="NZ_JBHSZV010000025.1"/>
</dbReference>
<dbReference type="Proteomes" id="UP001596410">
    <property type="component" value="Unassembled WGS sequence"/>
</dbReference>